<dbReference type="InterPro" id="IPR009072">
    <property type="entry name" value="Histone-fold"/>
</dbReference>
<dbReference type="Proteomes" id="UP001328107">
    <property type="component" value="Unassembled WGS sequence"/>
</dbReference>
<evidence type="ECO:0008006" key="4">
    <source>
        <dbReference type="Google" id="ProtNLM"/>
    </source>
</evidence>
<evidence type="ECO:0000256" key="1">
    <source>
        <dbReference type="SAM" id="MobiDB-lite"/>
    </source>
</evidence>
<reference evidence="3" key="1">
    <citation type="submission" date="2022-10" db="EMBL/GenBank/DDBJ databases">
        <title>Genome assembly of Pristionchus species.</title>
        <authorList>
            <person name="Yoshida K."/>
            <person name="Sommer R.J."/>
        </authorList>
    </citation>
    <scope>NUCLEOTIDE SEQUENCE [LARGE SCALE GENOMIC DNA]</scope>
    <source>
        <strain evidence="3">RS5460</strain>
    </source>
</reference>
<evidence type="ECO:0000313" key="3">
    <source>
        <dbReference type="Proteomes" id="UP001328107"/>
    </source>
</evidence>
<protein>
    <recommendedName>
        <fullName evidence="4">Transcription factor CBF/NF-Y/archaeal histone domain-containing protein</fullName>
    </recommendedName>
</protein>
<keyword evidence="3" id="KW-1185">Reference proteome</keyword>
<proteinExistence type="predicted"/>
<feature type="compositionally biased region" description="Basic and acidic residues" evidence="1">
    <location>
        <begin position="1"/>
        <end position="14"/>
    </location>
</feature>
<gene>
    <name evidence="2" type="ORF">PMAYCL1PPCAC_01692</name>
</gene>
<dbReference type="GO" id="GO:0046982">
    <property type="term" value="F:protein heterodimerization activity"/>
    <property type="evidence" value="ECO:0007669"/>
    <property type="project" value="InterPro"/>
</dbReference>
<dbReference type="AlphaFoldDB" id="A0AAN4Z539"/>
<evidence type="ECO:0000313" key="2">
    <source>
        <dbReference type="EMBL" id="GMR31497.1"/>
    </source>
</evidence>
<organism evidence="2 3">
    <name type="scientific">Pristionchus mayeri</name>
    <dbReference type="NCBI Taxonomy" id="1317129"/>
    <lineage>
        <taxon>Eukaryota</taxon>
        <taxon>Metazoa</taxon>
        <taxon>Ecdysozoa</taxon>
        <taxon>Nematoda</taxon>
        <taxon>Chromadorea</taxon>
        <taxon>Rhabditida</taxon>
        <taxon>Rhabditina</taxon>
        <taxon>Diplogasteromorpha</taxon>
        <taxon>Diplogasteroidea</taxon>
        <taxon>Neodiplogasteridae</taxon>
        <taxon>Pristionchus</taxon>
    </lineage>
</organism>
<accession>A0AAN4Z539</accession>
<dbReference type="EMBL" id="BTRK01000001">
    <property type="protein sequence ID" value="GMR31497.1"/>
    <property type="molecule type" value="Genomic_DNA"/>
</dbReference>
<sequence>SKMSGSERDAHYYESESGGSYSSPLHSPPRRVSESDGGHSSPSGERSVPIQKVRQIVATQGDVLPFTPDGIYALAKVSELFVEHLLNDTIDLHGMDEEIGYDQLAETIQNDEDLSFLHDFFPPRISFEEAQERADAKIHEEDES</sequence>
<dbReference type="SUPFAM" id="SSF47113">
    <property type="entry name" value="Histone-fold"/>
    <property type="match status" value="1"/>
</dbReference>
<feature type="region of interest" description="Disordered" evidence="1">
    <location>
        <begin position="1"/>
        <end position="52"/>
    </location>
</feature>
<name>A0AAN4Z539_9BILA</name>
<feature type="non-terminal residue" evidence="2">
    <location>
        <position position="1"/>
    </location>
</feature>
<comment type="caution">
    <text evidence="2">The sequence shown here is derived from an EMBL/GenBank/DDBJ whole genome shotgun (WGS) entry which is preliminary data.</text>
</comment>
<dbReference type="Gene3D" id="1.10.20.10">
    <property type="entry name" value="Histone, subunit A"/>
    <property type="match status" value="1"/>
</dbReference>